<comment type="caution">
    <text evidence="14">The sequence shown here is derived from an EMBL/GenBank/DDBJ whole genome shotgun (WGS) entry which is preliminary data.</text>
</comment>
<keyword evidence="15" id="KW-1185">Reference proteome</keyword>
<feature type="transmembrane region" description="Helical" evidence="12">
    <location>
        <begin position="351"/>
        <end position="371"/>
    </location>
</feature>
<feature type="transmembrane region" description="Helical" evidence="12">
    <location>
        <begin position="216"/>
        <end position="234"/>
    </location>
</feature>
<evidence type="ECO:0000256" key="13">
    <source>
        <dbReference type="SAM" id="MobiDB-lite"/>
    </source>
</evidence>
<sequence>MDPVMLSRIQFAANISFHILFPSLTIALGWVLLFFKLRYNSTSDPAWMRAYFTWVKVFALSFALGIVTGITMSFQFGTNWPIFMQRVGNIAGPLLAYEVLTAFFLEAVFLGIMLFGFRRVSNKVHTAATVLVAFGTTLSAFWILALNSWMQTPIGFEMRDGVAHATSWWDIVFNPSFVYRLVHMLLASGLTVAFFIAGFSALRFLAGDRSDAMWKALRTGVYMAAILIPLQIFAGDQHGLNTLEYQPQKVAAMEANWDTRANVPLILFALPDEQTRQNKYEISIPNGASLILRHSANGVVQGLNEFGDNHPPVAPVFWAFRIMVGTAIIMLIVSWFAAWQLRRRGVISRPLAMILVPMTLSGWLATLAGWYTTEVGRQPWLVTGVLRTAEAVGPVPAEHVALTLTLYTLLYIVLIIAYLGTLVHISLRAAKEGDESPLPGVLNRPLSQPAHDTE</sequence>
<dbReference type="EMBL" id="PXYL01000012">
    <property type="protein sequence ID" value="PSJ57941.1"/>
    <property type="molecule type" value="Genomic_DNA"/>
</dbReference>
<feature type="transmembrane region" description="Helical" evidence="12">
    <location>
        <begin position="318"/>
        <end position="339"/>
    </location>
</feature>
<evidence type="ECO:0000256" key="12">
    <source>
        <dbReference type="PIRNR" id="PIRNR006446"/>
    </source>
</evidence>
<dbReference type="PIRSF" id="PIRSF006446">
    <property type="entry name" value="Cyt_quinol_oxidase_1"/>
    <property type="match status" value="1"/>
</dbReference>
<evidence type="ECO:0000256" key="2">
    <source>
        <dbReference type="ARBA" id="ARBA00009819"/>
    </source>
</evidence>
<dbReference type="PANTHER" id="PTHR30365:SF14">
    <property type="entry name" value="CYTOCHROME BD MENAQUINOL OXIDASE SUBUNIT I-RELATED"/>
    <property type="match status" value="1"/>
</dbReference>
<feature type="transmembrane region" description="Helical" evidence="12">
    <location>
        <begin position="404"/>
        <end position="427"/>
    </location>
</feature>
<evidence type="ECO:0000256" key="6">
    <source>
        <dbReference type="ARBA" id="ARBA00022692"/>
    </source>
</evidence>
<dbReference type="GO" id="GO:0046872">
    <property type="term" value="F:metal ion binding"/>
    <property type="evidence" value="ECO:0007669"/>
    <property type="project" value="UniProtKB-UniRule"/>
</dbReference>
<keyword evidence="7 12" id="KW-0479">Metal-binding</keyword>
<evidence type="ECO:0000256" key="4">
    <source>
        <dbReference type="ARBA" id="ARBA00022475"/>
    </source>
</evidence>
<dbReference type="Pfam" id="PF01654">
    <property type="entry name" value="Cyt_bd_oxida_I"/>
    <property type="match status" value="1"/>
</dbReference>
<dbReference type="GO" id="GO:0070069">
    <property type="term" value="C:cytochrome complex"/>
    <property type="evidence" value="ECO:0007669"/>
    <property type="project" value="UniProtKB-UniRule"/>
</dbReference>
<evidence type="ECO:0000313" key="14">
    <source>
        <dbReference type="EMBL" id="PSJ57941.1"/>
    </source>
</evidence>
<reference evidence="14 15" key="1">
    <citation type="submission" date="2018-03" db="EMBL/GenBank/DDBJ databases">
        <title>The draft genome of Mesorhizobium soli JCM 19897.</title>
        <authorList>
            <person name="Li L."/>
            <person name="Liu L."/>
            <person name="Liang L."/>
            <person name="Wang T."/>
            <person name="Zhang X."/>
        </authorList>
    </citation>
    <scope>NUCLEOTIDE SEQUENCE [LARGE SCALE GENOMIC DNA]</scope>
    <source>
        <strain evidence="14 15">JCM 19897</strain>
    </source>
</reference>
<dbReference type="Proteomes" id="UP000240653">
    <property type="component" value="Unassembled WGS sequence"/>
</dbReference>
<feature type="transmembrane region" description="Helical" evidence="12">
    <location>
        <begin position="94"/>
        <end position="115"/>
    </location>
</feature>
<evidence type="ECO:0000256" key="11">
    <source>
        <dbReference type="ARBA" id="ARBA00023136"/>
    </source>
</evidence>
<dbReference type="GO" id="GO:0016682">
    <property type="term" value="F:oxidoreductase activity, acting on diphenols and related substances as donors, oxygen as acceptor"/>
    <property type="evidence" value="ECO:0007669"/>
    <property type="project" value="TreeGrafter"/>
</dbReference>
<keyword evidence="4 12" id="KW-1003">Cell membrane</keyword>
<dbReference type="PANTHER" id="PTHR30365">
    <property type="entry name" value="CYTOCHROME D UBIQUINOL OXIDASE"/>
    <property type="match status" value="1"/>
</dbReference>
<feature type="transmembrane region" description="Helical" evidence="12">
    <location>
        <begin position="127"/>
        <end position="150"/>
    </location>
</feature>
<evidence type="ECO:0000313" key="15">
    <source>
        <dbReference type="Proteomes" id="UP000240653"/>
    </source>
</evidence>
<feature type="region of interest" description="Disordered" evidence="13">
    <location>
        <begin position="433"/>
        <end position="454"/>
    </location>
</feature>
<dbReference type="OrthoDB" id="9807042at2"/>
<feature type="transmembrane region" description="Helical" evidence="12">
    <location>
        <begin position="51"/>
        <end position="74"/>
    </location>
</feature>
<evidence type="ECO:0000256" key="7">
    <source>
        <dbReference type="ARBA" id="ARBA00022723"/>
    </source>
</evidence>
<comment type="similarity">
    <text evidence="2 12">Belongs to the cytochrome ubiquinol oxidase subunit 1 family.</text>
</comment>
<evidence type="ECO:0000256" key="8">
    <source>
        <dbReference type="ARBA" id="ARBA00022982"/>
    </source>
</evidence>
<evidence type="ECO:0000256" key="10">
    <source>
        <dbReference type="ARBA" id="ARBA00023004"/>
    </source>
</evidence>
<accession>A0A2P7S696</accession>
<dbReference type="GO" id="GO:0020037">
    <property type="term" value="F:heme binding"/>
    <property type="evidence" value="ECO:0007669"/>
    <property type="project" value="TreeGrafter"/>
</dbReference>
<keyword evidence="9 12" id="KW-1133">Transmembrane helix</keyword>
<keyword evidence="5 12" id="KW-0349">Heme</keyword>
<dbReference type="GO" id="GO:0009055">
    <property type="term" value="F:electron transfer activity"/>
    <property type="evidence" value="ECO:0007669"/>
    <property type="project" value="UniProtKB-UniRule"/>
</dbReference>
<dbReference type="InterPro" id="IPR002585">
    <property type="entry name" value="Cyt-d_ubiquinol_oxidase_su_1"/>
</dbReference>
<proteinExistence type="inferred from homology"/>
<keyword evidence="10 12" id="KW-0408">Iron</keyword>
<evidence type="ECO:0000256" key="9">
    <source>
        <dbReference type="ARBA" id="ARBA00022989"/>
    </source>
</evidence>
<keyword evidence="3 12" id="KW-0813">Transport</keyword>
<comment type="subcellular location">
    <subcellularLocation>
        <location evidence="12">Cell inner membrane</location>
    </subcellularLocation>
    <subcellularLocation>
        <location evidence="1">Cell membrane</location>
        <topology evidence="1">Multi-pass membrane protein</topology>
    </subcellularLocation>
</comment>
<keyword evidence="8 12" id="KW-0249">Electron transport</keyword>
<name>A0A2P7S696_9HYPH</name>
<evidence type="ECO:0000256" key="3">
    <source>
        <dbReference type="ARBA" id="ARBA00022448"/>
    </source>
</evidence>
<dbReference type="AlphaFoldDB" id="A0A2P7S696"/>
<dbReference type="RefSeq" id="WP_106726069.1">
    <property type="nucleotide sequence ID" value="NZ_PXYL01000012.1"/>
</dbReference>
<gene>
    <name evidence="14" type="ORF">C7I85_21500</name>
</gene>
<keyword evidence="11 12" id="KW-0472">Membrane</keyword>
<feature type="transmembrane region" description="Helical" evidence="12">
    <location>
        <begin position="177"/>
        <end position="204"/>
    </location>
</feature>
<protein>
    <submittedName>
        <fullName evidence="14">Cytochrome ubiquinol oxidase subunit I</fullName>
    </submittedName>
</protein>
<organism evidence="14 15">
    <name type="scientific">Pseudaminobacter soli</name>
    <name type="common">ex Li et al. 2025</name>
    <dbReference type="NCBI Taxonomy" id="1295366"/>
    <lineage>
        <taxon>Bacteria</taxon>
        <taxon>Pseudomonadati</taxon>
        <taxon>Pseudomonadota</taxon>
        <taxon>Alphaproteobacteria</taxon>
        <taxon>Hyphomicrobiales</taxon>
        <taxon>Phyllobacteriaceae</taxon>
        <taxon>Pseudaminobacter</taxon>
    </lineage>
</organism>
<evidence type="ECO:0000256" key="1">
    <source>
        <dbReference type="ARBA" id="ARBA00004651"/>
    </source>
</evidence>
<dbReference type="GO" id="GO:0019646">
    <property type="term" value="P:aerobic electron transport chain"/>
    <property type="evidence" value="ECO:0007669"/>
    <property type="project" value="InterPro"/>
</dbReference>
<keyword evidence="6 12" id="KW-0812">Transmembrane</keyword>
<dbReference type="GO" id="GO:0005886">
    <property type="term" value="C:plasma membrane"/>
    <property type="evidence" value="ECO:0007669"/>
    <property type="project" value="UniProtKB-SubCell"/>
</dbReference>
<feature type="transmembrane region" description="Helical" evidence="12">
    <location>
        <begin position="15"/>
        <end position="39"/>
    </location>
</feature>
<evidence type="ECO:0000256" key="5">
    <source>
        <dbReference type="ARBA" id="ARBA00022617"/>
    </source>
</evidence>